<feature type="transmembrane region" description="Helical" evidence="6">
    <location>
        <begin position="1383"/>
        <end position="1411"/>
    </location>
</feature>
<keyword evidence="3 6" id="KW-1133">Transmembrane helix</keyword>
<evidence type="ECO:0000256" key="1">
    <source>
        <dbReference type="ARBA" id="ARBA00004127"/>
    </source>
</evidence>
<gene>
    <name evidence="9" type="primary">PEX30</name>
    <name evidence="9" type="ORF">FOZ61_000887</name>
</gene>
<dbReference type="InterPro" id="IPR006614">
    <property type="entry name" value="Peroxin/Ferlin"/>
</dbReference>
<feature type="region of interest" description="Disordered" evidence="5">
    <location>
        <begin position="1086"/>
        <end position="1118"/>
    </location>
</feature>
<accession>A0A7J6LZW1</accession>
<feature type="domain" description="Peroxin/Ferlin" evidence="7">
    <location>
        <begin position="1502"/>
        <end position="1565"/>
    </location>
</feature>
<feature type="region of interest" description="Disordered" evidence="5">
    <location>
        <begin position="1466"/>
        <end position="1496"/>
    </location>
</feature>
<feature type="compositionally biased region" description="Basic and acidic residues" evidence="5">
    <location>
        <begin position="1104"/>
        <end position="1118"/>
    </location>
</feature>
<evidence type="ECO:0000256" key="2">
    <source>
        <dbReference type="ARBA" id="ARBA00022692"/>
    </source>
</evidence>
<feature type="region of interest" description="Disordered" evidence="5">
    <location>
        <begin position="1312"/>
        <end position="1336"/>
    </location>
</feature>
<dbReference type="InterPro" id="IPR010482">
    <property type="entry name" value="TECPR1-like_DysF"/>
</dbReference>
<dbReference type="EMBL" id="JABAHT010000119">
    <property type="protein sequence ID" value="KAF4664341.1"/>
    <property type="molecule type" value="Genomic_DNA"/>
</dbReference>
<reference evidence="9 10" key="1">
    <citation type="submission" date="2020-04" db="EMBL/GenBank/DDBJ databases">
        <title>Perkinsus olseni comparative genomics.</title>
        <authorList>
            <person name="Bogema D.R."/>
        </authorList>
    </citation>
    <scope>NUCLEOTIDE SEQUENCE [LARGE SCALE GENOMIC DNA]</scope>
    <source>
        <strain evidence="9">ATCC PRA-179</strain>
    </source>
</reference>
<dbReference type="PANTHER" id="PTHR31679">
    <property type="entry name" value="PEROXISOMAL MEMBRANE PROTEIN PEX30-RELATED"/>
    <property type="match status" value="1"/>
</dbReference>
<comment type="subcellular location">
    <subcellularLocation>
        <location evidence="1">Endomembrane system</location>
        <topology evidence="1">Multi-pass membrane protein</topology>
    </subcellularLocation>
</comment>
<keyword evidence="4 6" id="KW-0472">Membrane</keyword>
<evidence type="ECO:0000256" key="3">
    <source>
        <dbReference type="ARBA" id="ARBA00022989"/>
    </source>
</evidence>
<dbReference type="SMART" id="SM00694">
    <property type="entry name" value="DysFC"/>
    <property type="match status" value="1"/>
</dbReference>
<feature type="domain" description="Peroxin/Ferlin" evidence="8">
    <location>
        <begin position="1574"/>
        <end position="1611"/>
    </location>
</feature>
<comment type="caution">
    <text evidence="9">The sequence shown here is derived from an EMBL/GenBank/DDBJ whole genome shotgun (WGS) entry which is preliminary data.</text>
</comment>
<feature type="compositionally biased region" description="Basic and acidic residues" evidence="5">
    <location>
        <begin position="243"/>
        <end position="252"/>
    </location>
</feature>
<dbReference type="Proteomes" id="UP000570595">
    <property type="component" value="Unassembled WGS sequence"/>
</dbReference>
<feature type="compositionally biased region" description="Polar residues" evidence="5">
    <location>
        <begin position="216"/>
        <end position="226"/>
    </location>
</feature>
<feature type="compositionally biased region" description="Basic and acidic residues" evidence="5">
    <location>
        <begin position="1321"/>
        <end position="1334"/>
    </location>
</feature>
<feature type="region of interest" description="Disordered" evidence="5">
    <location>
        <begin position="128"/>
        <end position="283"/>
    </location>
</feature>
<dbReference type="OrthoDB" id="313454at2759"/>
<evidence type="ECO:0000256" key="5">
    <source>
        <dbReference type="SAM" id="MobiDB-lite"/>
    </source>
</evidence>
<protein>
    <submittedName>
        <fullName evidence="9">Peroxisome- protein</fullName>
    </submittedName>
</protein>
<feature type="compositionally biased region" description="Basic residues" evidence="5">
    <location>
        <begin position="268"/>
        <end position="277"/>
    </location>
</feature>
<feature type="compositionally biased region" description="Polar residues" evidence="5">
    <location>
        <begin position="172"/>
        <end position="182"/>
    </location>
</feature>
<evidence type="ECO:0000259" key="7">
    <source>
        <dbReference type="SMART" id="SM00693"/>
    </source>
</evidence>
<evidence type="ECO:0000256" key="6">
    <source>
        <dbReference type="SAM" id="Phobius"/>
    </source>
</evidence>
<dbReference type="PANTHER" id="PTHR31679:SF2">
    <property type="entry name" value="PEROXISOMAL MEMBRANE PROTEIN PEX30-RELATED"/>
    <property type="match status" value="1"/>
</dbReference>
<sequence>MNENKAVIGTLCSCCGVNLTDGCGRSKVAFSGVFREWQCLRVNPVARSARGYGFQNLALPTEKPLVTEPFTAREFTGKQGECYEIAQARKRLGRYLPVDLKELPETQAEEIGWIQGVHMRMVEEQRQAKLSADRRPKSAPMVRSARGHPEEIPEMPATLRRSEEASADVGKGSQTARASATTSKRKGYCRPHTARVGLKGTDAGIEPTPVARRGPATTTSPRSNRASKFVRPKTAVRTVLQTVEDKKPEGSSRPKSAHPTGHFDSWTHSRRVSRTKRSQQGQQAAIRDILAKGVASALMKSYAQSRWNRPKKTSDVVHFGMSSSTTVRWAKTAASSGYRLVSVARLCSQKDDTFTDKHMLLSRLRSEEFATNAEKFHGELLRLVTTGTSRSMSPSVWPIVANMAAKHHQRKALPDEVVTEILDVVGASHTAWDGRLAAYAIGSFAKLCRSNPRLITILGPLLDHHLAPARGGSNWTDVEGICLRLFHIYRKHPREDSFIHIFLPPLCKRLRAALDGDGPLPAATDLDGILNLSALLGQQGVQASVLIVELLERVGAKGQSAAIVHACLSLAESAALQPLVARCILIADSRDLRSAKELSTLLTLLTSTPHADQFDEAKLHLLQSPLLHGDGEGLSADEVALIARSLAGIGQVDGAAEELENVIWRIGRRSFGSSLKGLPAASVIAFMRAGKGTTVLKMCVTWCTDGSGPSDPTIQFFDSLGPYLLEKQYPPDATPNRSDLVTIGALWLGRVYKILHFCGQCVSHLASSADFLTLVSHRLLAADSLGDATPGVFELTSSAESVKKRRQRHEALPRPSSGDGVTMEQLCVAVSSLGAMDVISPDFARWVTTKVRRYPADRITSSNVRDIIVGLTRTGKTDAVLFDRLLGCLQLESVSGVVLGALVSALRHVGYRKTDFTESAVSVARDPVAAALVYHAIAGLDLAAELDTQGMPGLDELLDASSITPIVLSGAMEYFIEVLGREGSPSLEILGKGFAVVKDGRVYLTLTIDGSGVVAQTAPVDMSNESPLLDFSNQPDIHIPLRGAAMESEMDENSLTLRIRLFQNLRSKKSEQEGKSPKLVIAAEGKFPVDASTHEAPGESGSDLTERRSSRDSDALERTTDVELWSTDGQRLVAVVGIRVTPSARIPGSVNPLVAASSPCTLEGDETVCSPDPAAISPQLEGRKLLREITDKLVTSNPGHVRAGGVEGGDGRSKETSKGGMTTAITGPASMKEFYDQMQRWSLMCGPYREIHDTMHDIAHWKGDTAKTWLFLLVSTIACLHPGWILPSLPWVAIGFWYLRLIKRIQETALRQRRKSSTAETEGRKRDTDKDTESSKSGVYDWMQKLQDKQREVELNLQYNQTVTQQGLRMLESFRNINPREALVMSAILAIPLTIGFLLVPFNFLVLLSIYATLGYNMLSDEMAENLRRFVLHHFEGIMDRFLSRSASARQLVEIVQTVSEDSPKAQQAASAVTAKHERRSPSGETGGGALSELARSRSSGDKARVFVTYENQRWWVTGGWGHHTFAGERSAWSDEYGQFYCPKESFQLPKGPGRWEWTSLWYVDRSADGDVEGWEYAPSFSAANEDGFHSEMRRSDVVRRRRWCRRCRMVPGSDLDNPAASPSKGARQISSV</sequence>
<evidence type="ECO:0000313" key="10">
    <source>
        <dbReference type="Proteomes" id="UP000570595"/>
    </source>
</evidence>
<feature type="compositionally biased region" description="Basic residues" evidence="5">
    <location>
        <begin position="183"/>
        <end position="193"/>
    </location>
</feature>
<dbReference type="GO" id="GO:0012505">
    <property type="term" value="C:endomembrane system"/>
    <property type="evidence" value="ECO:0007669"/>
    <property type="project" value="UniProtKB-SubCell"/>
</dbReference>
<feature type="region of interest" description="Disordered" evidence="5">
    <location>
        <begin position="1197"/>
        <end position="1223"/>
    </location>
</feature>
<dbReference type="Pfam" id="PF06398">
    <property type="entry name" value="Pex24p"/>
    <property type="match status" value="1"/>
</dbReference>
<keyword evidence="2 6" id="KW-0812">Transmembrane</keyword>
<name>A0A7J6LZW1_PEROL</name>
<proteinExistence type="predicted"/>
<dbReference type="GO" id="GO:0007031">
    <property type="term" value="P:peroxisome organization"/>
    <property type="evidence" value="ECO:0007669"/>
    <property type="project" value="TreeGrafter"/>
</dbReference>
<evidence type="ECO:0000256" key="4">
    <source>
        <dbReference type="ARBA" id="ARBA00023136"/>
    </source>
</evidence>
<dbReference type="SMART" id="SM00693">
    <property type="entry name" value="DysFN"/>
    <property type="match status" value="1"/>
</dbReference>
<dbReference type="InterPro" id="IPR052646">
    <property type="entry name" value="Peroxisomal_PEX28-32"/>
</dbReference>
<feature type="transmembrane region" description="Helical" evidence="6">
    <location>
        <begin position="1269"/>
        <end position="1299"/>
    </location>
</feature>
<evidence type="ECO:0000259" key="8">
    <source>
        <dbReference type="SMART" id="SM00694"/>
    </source>
</evidence>
<evidence type="ECO:0000313" key="9">
    <source>
        <dbReference type="EMBL" id="KAF4664341.1"/>
    </source>
</evidence>
<dbReference type="GO" id="GO:0005778">
    <property type="term" value="C:peroxisomal membrane"/>
    <property type="evidence" value="ECO:0007669"/>
    <property type="project" value="TreeGrafter"/>
</dbReference>
<organism evidence="9 10">
    <name type="scientific">Perkinsus olseni</name>
    <name type="common">Perkinsus atlanticus</name>
    <dbReference type="NCBI Taxonomy" id="32597"/>
    <lineage>
        <taxon>Eukaryota</taxon>
        <taxon>Sar</taxon>
        <taxon>Alveolata</taxon>
        <taxon>Perkinsozoa</taxon>
        <taxon>Perkinsea</taxon>
        <taxon>Perkinsida</taxon>
        <taxon>Perkinsidae</taxon>
        <taxon>Perkinsus</taxon>
    </lineage>
</organism>